<dbReference type="Proteomes" id="UP000036367">
    <property type="component" value="Unassembled WGS sequence"/>
</dbReference>
<proteinExistence type="predicted"/>
<evidence type="ECO:0000313" key="2">
    <source>
        <dbReference type="Proteomes" id="UP000036367"/>
    </source>
</evidence>
<dbReference type="EMBL" id="LECT01000001">
    <property type="protein sequence ID" value="KLU07901.1"/>
    <property type="molecule type" value="Genomic_DNA"/>
</dbReference>
<dbReference type="Pfam" id="PF13646">
    <property type="entry name" value="HEAT_2"/>
    <property type="match status" value="1"/>
</dbReference>
<dbReference type="PATRIC" id="fig|595434.4.peg.75"/>
<dbReference type="InterPro" id="IPR011989">
    <property type="entry name" value="ARM-like"/>
</dbReference>
<name>A0A0J1BN60_RHOIS</name>
<keyword evidence="2" id="KW-1185">Reference proteome</keyword>
<accession>A0A0J1BN60</accession>
<gene>
    <name evidence="1" type="ORF">RISK_000080</name>
</gene>
<dbReference type="InterPro" id="IPR004155">
    <property type="entry name" value="PBS_lyase_HEAT"/>
</dbReference>
<dbReference type="SMART" id="SM00567">
    <property type="entry name" value="EZ_HEAT"/>
    <property type="match status" value="3"/>
</dbReference>
<dbReference type="Gene3D" id="1.25.10.10">
    <property type="entry name" value="Leucine-rich Repeat Variant"/>
    <property type="match status" value="1"/>
</dbReference>
<protein>
    <submittedName>
        <fullName evidence="1">Energy</fullName>
    </submittedName>
</protein>
<dbReference type="OrthoDB" id="262632at2"/>
<reference evidence="1" key="1">
    <citation type="submission" date="2015-05" db="EMBL/GenBank/DDBJ databases">
        <title>Permanent draft genome of Rhodopirellula islandicus K833.</title>
        <authorList>
            <person name="Kizina J."/>
            <person name="Richter M."/>
            <person name="Glockner F.O."/>
            <person name="Harder J."/>
        </authorList>
    </citation>
    <scope>NUCLEOTIDE SEQUENCE [LARGE SCALE GENOMIC DNA]</scope>
    <source>
        <strain evidence="1">K833</strain>
    </source>
</reference>
<dbReference type="SUPFAM" id="SSF48371">
    <property type="entry name" value="ARM repeat"/>
    <property type="match status" value="1"/>
</dbReference>
<dbReference type="InterPro" id="IPR016024">
    <property type="entry name" value="ARM-type_fold"/>
</dbReference>
<dbReference type="RefSeq" id="WP_047812253.1">
    <property type="nucleotide sequence ID" value="NZ_LECT01000001.1"/>
</dbReference>
<comment type="caution">
    <text evidence="1">The sequence shown here is derived from an EMBL/GenBank/DDBJ whole genome shotgun (WGS) entry which is preliminary data.</text>
</comment>
<evidence type="ECO:0000313" key="1">
    <source>
        <dbReference type="EMBL" id="KLU07901.1"/>
    </source>
</evidence>
<sequence length="238" mass="26092">MNRMASRLFQSIVPLMSVLLTAPVLVLCGGCHDGPMYALKHANPYFTMRQWKADEAIGVTDHKRRQELQSLADSMIAMPEERQLTWTPHLEQIYENDPSAEMRRLAILAAGRSKDAGTLDLVAKGLKDDNLKVRMESCRALGERPEEQAAQLLASIAGESQDQDVRHAAIAALGKHPGEISTNSLKLALQDRDPATQDLVIETLRESTGKDLGNDPAEWIAALNGQASEVPANGSLFR</sequence>
<organism evidence="1 2">
    <name type="scientific">Rhodopirellula islandica</name>
    <dbReference type="NCBI Taxonomy" id="595434"/>
    <lineage>
        <taxon>Bacteria</taxon>
        <taxon>Pseudomonadati</taxon>
        <taxon>Planctomycetota</taxon>
        <taxon>Planctomycetia</taxon>
        <taxon>Pirellulales</taxon>
        <taxon>Pirellulaceae</taxon>
        <taxon>Rhodopirellula</taxon>
    </lineage>
</organism>
<dbReference type="AlphaFoldDB" id="A0A0J1BN60"/>